<dbReference type="Gene3D" id="3.30.43.10">
    <property type="entry name" value="Uridine Diphospho-n-acetylenolpyruvylglucosamine Reductase, domain 2"/>
    <property type="match status" value="1"/>
</dbReference>
<dbReference type="Pfam" id="PF01565">
    <property type="entry name" value="FAD_binding_4"/>
    <property type="match status" value="1"/>
</dbReference>
<dbReference type="InterPro" id="IPR006094">
    <property type="entry name" value="Oxid_FAD_bind_N"/>
</dbReference>
<dbReference type="PIRSF" id="PIRSF000136">
    <property type="entry name" value="LGO_GLO"/>
    <property type="match status" value="1"/>
</dbReference>
<dbReference type="Pfam" id="PF04030">
    <property type="entry name" value="ALO"/>
    <property type="match status" value="1"/>
</dbReference>
<dbReference type="InterPro" id="IPR016167">
    <property type="entry name" value="FAD-bd_PCMH_sub1"/>
</dbReference>
<dbReference type="PROSITE" id="PS51387">
    <property type="entry name" value="FAD_PCMH"/>
    <property type="match status" value="1"/>
</dbReference>
<sequence length="418" mass="45025">MTAGTNWAGNYAYRASEVQSPGTVEELQELVSRSPAIRALGTRHCFNDIADTSGVLVSLAAMPAVAEIDESRSVVTVNAGARYGELAGALEPQGWALANLASLPHISVAGAVATGTHGSGVGNGSLAAAVTAVELVDAEGELRRFVRDEDSEFPGTVVALGALGIVTSLDLRIEPTYEVAQTVFERLPLDAALANFEEIMGAGYSVSVFTRWRDDVLDQIWVKRRSGDPELGAELFGALPAPEDRHPIPGMPSVNSTVQQGVPGPWSARLPHFKMEFTPSAGEELQTEYLLPFKSAVPALEAMRGLADRIAPLLQTSEIRSIQRDDLWLSPAYEQDSVAFHFTWVQDEAAVAALLPALEAALEPFGARPHWGKVFTTSAGRIAELYDRLPDFVRLAERLDARGAFRNDYLERVVFSAV</sequence>
<accession>A0ABN6XU03</accession>
<dbReference type="InterPro" id="IPR016169">
    <property type="entry name" value="FAD-bd_PCMH_sub2"/>
</dbReference>
<dbReference type="Proteomes" id="UP001321498">
    <property type="component" value="Chromosome"/>
</dbReference>
<dbReference type="InterPro" id="IPR036318">
    <property type="entry name" value="FAD-bd_PCMH-like_sf"/>
</dbReference>
<evidence type="ECO:0000313" key="4">
    <source>
        <dbReference type="Proteomes" id="UP001321498"/>
    </source>
</evidence>
<keyword evidence="1" id="KW-0560">Oxidoreductase</keyword>
<keyword evidence="4" id="KW-1185">Reference proteome</keyword>
<protein>
    <submittedName>
        <fullName evidence="3">Xylitol oxidase</fullName>
    </submittedName>
</protein>
<dbReference type="EMBL" id="AP027731">
    <property type="protein sequence ID" value="BDZ47131.1"/>
    <property type="molecule type" value="Genomic_DNA"/>
</dbReference>
<dbReference type="RefSeq" id="WP_286277077.1">
    <property type="nucleotide sequence ID" value="NZ_AP027731.1"/>
</dbReference>
<gene>
    <name evidence="3" type="ORF">GCM10025866_30400</name>
</gene>
<proteinExistence type="predicted"/>
<dbReference type="Gene3D" id="3.30.70.2530">
    <property type="match status" value="1"/>
</dbReference>
<dbReference type="Gene3D" id="3.30.70.2520">
    <property type="match status" value="1"/>
</dbReference>
<dbReference type="Gene3D" id="1.10.45.10">
    <property type="entry name" value="Vanillyl-alcohol Oxidase, Chain A, domain 4"/>
    <property type="match status" value="1"/>
</dbReference>
<feature type="domain" description="FAD-binding PCMH-type" evidence="2">
    <location>
        <begin position="11"/>
        <end position="176"/>
    </location>
</feature>
<dbReference type="SUPFAM" id="SSF56176">
    <property type="entry name" value="FAD-binding/transporter-associated domain-like"/>
    <property type="match status" value="1"/>
</dbReference>
<dbReference type="PANTHER" id="PTHR43762:SF1">
    <property type="entry name" value="D-ARABINONO-1,4-LACTONE OXIDASE"/>
    <property type="match status" value="1"/>
</dbReference>
<dbReference type="InterPro" id="IPR016166">
    <property type="entry name" value="FAD-bd_PCMH"/>
</dbReference>
<reference evidence="4" key="1">
    <citation type="journal article" date="2019" name="Int. J. Syst. Evol. Microbiol.">
        <title>The Global Catalogue of Microorganisms (GCM) 10K type strain sequencing project: providing services to taxonomists for standard genome sequencing and annotation.</title>
        <authorList>
            <consortium name="The Broad Institute Genomics Platform"/>
            <consortium name="The Broad Institute Genome Sequencing Center for Infectious Disease"/>
            <person name="Wu L."/>
            <person name="Ma J."/>
        </authorList>
    </citation>
    <scope>NUCLEOTIDE SEQUENCE [LARGE SCALE GENOMIC DNA]</scope>
    <source>
        <strain evidence="4">NBRC 108725</strain>
    </source>
</reference>
<evidence type="ECO:0000313" key="3">
    <source>
        <dbReference type="EMBL" id="BDZ47131.1"/>
    </source>
</evidence>
<dbReference type="InterPro" id="IPR010031">
    <property type="entry name" value="FAD_lactone_oxidase-like"/>
</dbReference>
<dbReference type="InterPro" id="IPR007173">
    <property type="entry name" value="ALO_C"/>
</dbReference>
<dbReference type="Gene3D" id="3.30.465.10">
    <property type="match status" value="1"/>
</dbReference>
<evidence type="ECO:0000259" key="2">
    <source>
        <dbReference type="PROSITE" id="PS51387"/>
    </source>
</evidence>
<dbReference type="InterPro" id="IPR016171">
    <property type="entry name" value="Vanillyl_alc_oxidase_C-sub2"/>
</dbReference>
<name>A0ABN6XU03_9MICO</name>
<evidence type="ECO:0000256" key="1">
    <source>
        <dbReference type="ARBA" id="ARBA00023002"/>
    </source>
</evidence>
<organism evidence="3 4">
    <name type="scientific">Naasia aerilata</name>
    <dbReference type="NCBI Taxonomy" id="1162966"/>
    <lineage>
        <taxon>Bacteria</taxon>
        <taxon>Bacillati</taxon>
        <taxon>Actinomycetota</taxon>
        <taxon>Actinomycetes</taxon>
        <taxon>Micrococcales</taxon>
        <taxon>Microbacteriaceae</taxon>
        <taxon>Naasia</taxon>
    </lineage>
</organism>
<dbReference type="PANTHER" id="PTHR43762">
    <property type="entry name" value="L-GULONOLACTONE OXIDASE"/>
    <property type="match status" value="1"/>
</dbReference>